<comment type="caution">
    <text evidence="2">The sequence shown here is derived from an EMBL/GenBank/DDBJ whole genome shotgun (WGS) entry which is preliminary data.</text>
</comment>
<keyword evidence="1" id="KW-1133">Transmembrane helix</keyword>
<evidence type="ECO:0000256" key="1">
    <source>
        <dbReference type="SAM" id="Phobius"/>
    </source>
</evidence>
<dbReference type="Proteomes" id="UP000534783">
    <property type="component" value="Unassembled WGS sequence"/>
</dbReference>
<keyword evidence="1" id="KW-0812">Transmembrane</keyword>
<feature type="transmembrane region" description="Helical" evidence="1">
    <location>
        <begin position="12"/>
        <end position="34"/>
    </location>
</feature>
<dbReference type="EMBL" id="VTOW01000009">
    <property type="protein sequence ID" value="NKE73655.1"/>
    <property type="molecule type" value="Genomic_DNA"/>
</dbReference>
<dbReference type="RefSeq" id="WP_168063616.1">
    <property type="nucleotide sequence ID" value="NZ_VTOW01000009.1"/>
</dbReference>
<proteinExistence type="predicted"/>
<organism evidence="2 3">
    <name type="scientific">Candidatus Manganitrophus noduliformans</name>
    <dbReference type="NCBI Taxonomy" id="2606439"/>
    <lineage>
        <taxon>Bacteria</taxon>
        <taxon>Pseudomonadati</taxon>
        <taxon>Nitrospirota</taxon>
        <taxon>Nitrospiria</taxon>
        <taxon>Candidatus Troglogloeales</taxon>
        <taxon>Candidatus Manganitrophaceae</taxon>
        <taxon>Candidatus Manganitrophus</taxon>
    </lineage>
</organism>
<protein>
    <submittedName>
        <fullName evidence="2">Uncharacterized protein</fullName>
    </submittedName>
</protein>
<accession>A0A7X6DUI0</accession>
<evidence type="ECO:0000313" key="2">
    <source>
        <dbReference type="EMBL" id="NKE73655.1"/>
    </source>
</evidence>
<reference evidence="2 3" key="1">
    <citation type="journal article" date="2020" name="Nature">
        <title>Bacterial chemolithoautotrophy via manganese oxidation.</title>
        <authorList>
            <person name="Yu H."/>
            <person name="Leadbetter J.R."/>
        </authorList>
    </citation>
    <scope>NUCLEOTIDE SEQUENCE [LARGE SCALE GENOMIC DNA]</scope>
    <source>
        <strain evidence="2 3">Mn-1</strain>
    </source>
</reference>
<gene>
    <name evidence="2" type="ORF">MNODULE_23140</name>
</gene>
<keyword evidence="1" id="KW-0472">Membrane</keyword>
<feature type="transmembrane region" description="Helical" evidence="1">
    <location>
        <begin position="46"/>
        <end position="64"/>
    </location>
</feature>
<evidence type="ECO:0000313" key="3">
    <source>
        <dbReference type="Proteomes" id="UP000534783"/>
    </source>
</evidence>
<name>A0A7X6DUI0_9BACT</name>
<dbReference type="AlphaFoldDB" id="A0A7X6DUI0"/>
<keyword evidence="3" id="KW-1185">Reference proteome</keyword>
<sequence length="76" mass="8706">MKRPIDLKSISKIIFWIPFALPLIALLKAVLTWVEASAKIQTAADTLFIIFVFALIAFNIYAWAQRKKMEPPKTRS</sequence>